<protein>
    <submittedName>
        <fullName evidence="3">V-type ATP synthase subunit C</fullName>
    </submittedName>
</protein>
<dbReference type="InterPro" id="IPR050873">
    <property type="entry name" value="V-ATPase_V0D/AC39_subunit"/>
</dbReference>
<dbReference type="SUPFAM" id="SSF103486">
    <property type="entry name" value="V-type ATP synthase subunit C"/>
    <property type="match status" value="1"/>
</dbReference>
<organism evidence="3">
    <name type="scientific">bioreactor metagenome</name>
    <dbReference type="NCBI Taxonomy" id="1076179"/>
    <lineage>
        <taxon>unclassified sequences</taxon>
        <taxon>metagenomes</taxon>
        <taxon>ecological metagenomes</taxon>
    </lineage>
</organism>
<dbReference type="AlphaFoldDB" id="A0A645ABB9"/>
<dbReference type="GO" id="GO:0046961">
    <property type="term" value="F:proton-transporting ATPase activity, rotational mechanism"/>
    <property type="evidence" value="ECO:0007669"/>
    <property type="project" value="InterPro"/>
</dbReference>
<dbReference type="PANTHER" id="PTHR38682">
    <property type="entry name" value="V-TYPE ATP SYNTHASE SUBUNIT C"/>
    <property type="match status" value="1"/>
</dbReference>
<dbReference type="InterPro" id="IPR044911">
    <property type="entry name" value="V-type_ATPase_csu/dsu_dom_3"/>
</dbReference>
<dbReference type="Pfam" id="PF01992">
    <property type="entry name" value="vATP-synt_AC39"/>
    <property type="match status" value="1"/>
</dbReference>
<proteinExistence type="predicted"/>
<evidence type="ECO:0000256" key="2">
    <source>
        <dbReference type="ARBA" id="ARBA00023065"/>
    </source>
</evidence>
<dbReference type="EMBL" id="VSSQ01012997">
    <property type="protein sequence ID" value="MPM50505.1"/>
    <property type="molecule type" value="Genomic_DNA"/>
</dbReference>
<evidence type="ECO:0000313" key="3">
    <source>
        <dbReference type="EMBL" id="MPM50505.1"/>
    </source>
</evidence>
<keyword evidence="2" id="KW-0406">Ion transport</keyword>
<sequence>MSYSANAIYTKAKAMYGRRLTYENYVDMINCPHVADVASYLSTSTQYSEVFSDIQVASISRVLLENSLRKHLFNQFASICNYQRAIGQELYKYFIILSEIEQILSCIRFLKTERKDDYLFSMPAFMNNHTSIDLFKLARTENISDVIMALQGTDYEEKISRYVVDDNPNLLMIEAVLYRYLFRETQKLAQKSLKGKERKEFLEIVHIRFDMSLISNLYRLKKYFRVSPDRIFDYIKVTFHVTNFTEKQINAMIYSNSVDELFAILESTVYGKSLKFDQFDSIEQCTRHYEYEWASKKMIFSVYPSVVMFCGILLAQNEINNIIHIEEGIKYHIPKEDIMNALIGFHEKKEGENVWQ</sequence>
<dbReference type="InterPro" id="IPR036079">
    <property type="entry name" value="ATPase_csu/dsu_sf"/>
</dbReference>
<dbReference type="Gene3D" id="1.10.132.50">
    <property type="entry name" value="ATP synthase (C/AC39) subunit, domain 3"/>
    <property type="match status" value="3"/>
</dbReference>
<dbReference type="InterPro" id="IPR002843">
    <property type="entry name" value="ATPase_V0-cplx_csu/dsu"/>
</dbReference>
<gene>
    <name evidence="3" type="primary">atpC_37</name>
    <name evidence="3" type="ORF">SDC9_97247</name>
</gene>
<dbReference type="PANTHER" id="PTHR38682:SF1">
    <property type="entry name" value="V-TYPE ATP SYNTHASE SUBUNIT C"/>
    <property type="match status" value="1"/>
</dbReference>
<comment type="caution">
    <text evidence="3">The sequence shown here is derived from an EMBL/GenBank/DDBJ whole genome shotgun (WGS) entry which is preliminary data.</text>
</comment>
<accession>A0A645ABB9</accession>
<name>A0A645ABB9_9ZZZZ</name>
<evidence type="ECO:0000256" key="1">
    <source>
        <dbReference type="ARBA" id="ARBA00022448"/>
    </source>
</evidence>
<keyword evidence="1" id="KW-0813">Transport</keyword>
<reference evidence="3" key="1">
    <citation type="submission" date="2019-08" db="EMBL/GenBank/DDBJ databases">
        <authorList>
            <person name="Kucharzyk K."/>
            <person name="Murdoch R.W."/>
            <person name="Higgins S."/>
            <person name="Loffler F."/>
        </authorList>
    </citation>
    <scope>NUCLEOTIDE SEQUENCE</scope>
</reference>